<dbReference type="PANTHER" id="PTHR33602:SF1">
    <property type="entry name" value="REGULATORY PROTEIN RECX FAMILY PROTEIN"/>
    <property type="match status" value="1"/>
</dbReference>
<dbReference type="Pfam" id="PF21981">
    <property type="entry name" value="RecX_HTH3"/>
    <property type="match status" value="1"/>
</dbReference>
<dbReference type="HAMAP" id="MF_01114">
    <property type="entry name" value="RecX"/>
    <property type="match status" value="1"/>
</dbReference>
<dbReference type="PANTHER" id="PTHR33602">
    <property type="entry name" value="REGULATORY PROTEIN RECX FAMILY PROTEIN"/>
    <property type="match status" value="1"/>
</dbReference>
<evidence type="ECO:0000256" key="4">
    <source>
        <dbReference type="ARBA" id="ARBA00022490"/>
    </source>
</evidence>
<dbReference type="GO" id="GO:0005737">
    <property type="term" value="C:cytoplasm"/>
    <property type="evidence" value="ECO:0007669"/>
    <property type="project" value="UniProtKB-SubCell"/>
</dbReference>
<name>A0A1T2L8V8_9GAMM</name>
<dbReference type="GO" id="GO:0006282">
    <property type="term" value="P:regulation of DNA repair"/>
    <property type="evidence" value="ECO:0007669"/>
    <property type="project" value="UniProtKB-UniRule"/>
</dbReference>
<dbReference type="Pfam" id="PF02631">
    <property type="entry name" value="RecX_HTH2"/>
    <property type="match status" value="1"/>
</dbReference>
<evidence type="ECO:0000259" key="8">
    <source>
        <dbReference type="Pfam" id="PF21982"/>
    </source>
</evidence>
<gene>
    <name evidence="5" type="primary">recX</name>
    <name evidence="9" type="ORF">BOW53_03565</name>
</gene>
<evidence type="ECO:0000313" key="9">
    <source>
        <dbReference type="EMBL" id="OOZ41464.1"/>
    </source>
</evidence>
<dbReference type="InterPro" id="IPR003783">
    <property type="entry name" value="Regulatory_RecX"/>
</dbReference>
<evidence type="ECO:0000256" key="2">
    <source>
        <dbReference type="ARBA" id="ARBA00009695"/>
    </source>
</evidence>
<dbReference type="InterPro" id="IPR053926">
    <property type="entry name" value="RecX_HTH_1st"/>
</dbReference>
<dbReference type="Proteomes" id="UP000191110">
    <property type="component" value="Unassembled WGS sequence"/>
</dbReference>
<feature type="domain" description="RecX third three-helical" evidence="7">
    <location>
        <begin position="109"/>
        <end position="154"/>
    </location>
</feature>
<keyword evidence="4 5" id="KW-0963">Cytoplasm</keyword>
<comment type="caution">
    <text evidence="9">The sequence shown here is derived from an EMBL/GenBank/DDBJ whole genome shotgun (WGS) entry which is preliminary data.</text>
</comment>
<feature type="domain" description="RecX second three-helical" evidence="6">
    <location>
        <begin position="60"/>
        <end position="97"/>
    </location>
</feature>
<keyword evidence="10" id="KW-1185">Reference proteome</keyword>
<dbReference type="RefSeq" id="WP_236725626.1">
    <property type="nucleotide sequence ID" value="NZ_MPRL01000009.1"/>
</dbReference>
<dbReference type="Gene3D" id="1.10.10.10">
    <property type="entry name" value="Winged helix-like DNA-binding domain superfamily/Winged helix DNA-binding domain"/>
    <property type="match status" value="3"/>
</dbReference>
<protein>
    <recommendedName>
        <fullName evidence="3 5">Regulatory protein RecX</fullName>
    </recommendedName>
</protein>
<comment type="function">
    <text evidence="5">Modulates RecA activity.</text>
</comment>
<dbReference type="InterPro" id="IPR053924">
    <property type="entry name" value="RecX_HTH_2nd"/>
</dbReference>
<accession>A0A1T2L8V8</accession>
<evidence type="ECO:0000256" key="3">
    <source>
        <dbReference type="ARBA" id="ARBA00018111"/>
    </source>
</evidence>
<evidence type="ECO:0000256" key="5">
    <source>
        <dbReference type="HAMAP-Rule" id="MF_01114"/>
    </source>
</evidence>
<evidence type="ECO:0000259" key="7">
    <source>
        <dbReference type="Pfam" id="PF21981"/>
    </source>
</evidence>
<evidence type="ECO:0000259" key="6">
    <source>
        <dbReference type="Pfam" id="PF02631"/>
    </source>
</evidence>
<organism evidence="9 10">
    <name type="scientific">Solemya pervernicosa gill symbiont</name>
    <dbReference type="NCBI Taxonomy" id="642797"/>
    <lineage>
        <taxon>Bacteria</taxon>
        <taxon>Pseudomonadati</taxon>
        <taxon>Pseudomonadota</taxon>
        <taxon>Gammaproteobacteria</taxon>
        <taxon>sulfur-oxidizing symbionts</taxon>
    </lineage>
</organism>
<reference evidence="9 10" key="1">
    <citation type="submission" date="2016-11" db="EMBL/GenBank/DDBJ databases">
        <title>Mixed transmission modes and dynamic genome evolution in an obligate animal-bacterial symbiosis.</title>
        <authorList>
            <person name="Russell S.L."/>
            <person name="Corbett-Detig R.B."/>
            <person name="Cavanaugh C.M."/>
        </authorList>
    </citation>
    <scope>NUCLEOTIDE SEQUENCE [LARGE SCALE GENOMIC DNA]</scope>
    <source>
        <strain evidence="9">Sveles-Q1</strain>
    </source>
</reference>
<dbReference type="InterPro" id="IPR036388">
    <property type="entry name" value="WH-like_DNA-bd_sf"/>
</dbReference>
<evidence type="ECO:0000256" key="1">
    <source>
        <dbReference type="ARBA" id="ARBA00004496"/>
    </source>
</evidence>
<feature type="domain" description="RecX first three-helical" evidence="8">
    <location>
        <begin position="15"/>
        <end position="53"/>
    </location>
</feature>
<sequence length="158" mass="18307">MAKRETGCQTESEVYATAVGLLARREHSQRELETKLKTRGVMPELIESVLNRLVDERLQSDERFAEAYLRQRSGKGYGPRRIVAELRERGVDDALVSAQFREAVAQGEIDWYERAASVYSKKFGDRPIEDMKERAKRMRFLQYRGFDHDHIAVVLEGE</sequence>
<comment type="subcellular location">
    <subcellularLocation>
        <location evidence="1 5">Cytoplasm</location>
    </subcellularLocation>
</comment>
<dbReference type="AlphaFoldDB" id="A0A1T2L8V8"/>
<dbReference type="EMBL" id="MPRL01000009">
    <property type="protein sequence ID" value="OOZ41464.1"/>
    <property type="molecule type" value="Genomic_DNA"/>
</dbReference>
<dbReference type="Pfam" id="PF21982">
    <property type="entry name" value="RecX_HTH1"/>
    <property type="match status" value="1"/>
</dbReference>
<evidence type="ECO:0000313" key="10">
    <source>
        <dbReference type="Proteomes" id="UP000191110"/>
    </source>
</evidence>
<comment type="similarity">
    <text evidence="2 5">Belongs to the RecX family.</text>
</comment>
<dbReference type="InterPro" id="IPR053925">
    <property type="entry name" value="RecX_HTH_3rd"/>
</dbReference>
<proteinExistence type="inferred from homology"/>